<name>A0ABT8WIJ2_9FLAO</name>
<organism evidence="1 2">
    <name type="scientific">Flavivirga jejuensis</name>
    <dbReference type="NCBI Taxonomy" id="870487"/>
    <lineage>
        <taxon>Bacteria</taxon>
        <taxon>Pseudomonadati</taxon>
        <taxon>Bacteroidota</taxon>
        <taxon>Flavobacteriia</taxon>
        <taxon>Flavobacteriales</taxon>
        <taxon>Flavobacteriaceae</taxon>
        <taxon>Flavivirga</taxon>
    </lineage>
</organism>
<reference evidence="1" key="1">
    <citation type="submission" date="2023-07" db="EMBL/GenBank/DDBJ databases">
        <title>Two novel species in the genus Flavivirga.</title>
        <authorList>
            <person name="Kwon K."/>
        </authorList>
    </citation>
    <scope>NUCLEOTIDE SEQUENCE</scope>
    <source>
        <strain evidence="1">KACC 14158</strain>
    </source>
</reference>
<dbReference type="EMBL" id="JAUOEL010000001">
    <property type="protein sequence ID" value="MDO5972974.1"/>
    <property type="molecule type" value="Genomic_DNA"/>
</dbReference>
<sequence>MQIKSITAIFVVVLLLSCGNSEKSDAYGNFEATSVTISAKGNGELLQFNIKEGMKLQKGINVGLIDTTQLHLEKLQVIAKLEALDFKLQEAAPEIAILLKRKSNLDRERNRTQNLVAKKAATQKQLDDYNGEIEVVDQQISSTTRQINIANRSILSERKPLEAQIAILRNKINDHEINNPIEGTVLSTFVEVAELVNQGRPLYKIANLNTLKLKAYTSALLLQKVKLNDKVTVLIDSDEDSYTELEGTVTWIADEAEFTPKSIETKEERVNLVYALDVEVKNDGLLKIGMPAEVIFSNKNRD</sequence>
<dbReference type="Proteomes" id="UP001176806">
    <property type="component" value="Unassembled WGS sequence"/>
</dbReference>
<keyword evidence="2" id="KW-1185">Reference proteome</keyword>
<dbReference type="Gene3D" id="1.10.287.470">
    <property type="entry name" value="Helix hairpin bin"/>
    <property type="match status" value="1"/>
</dbReference>
<accession>A0ABT8WIJ2</accession>
<dbReference type="PROSITE" id="PS51257">
    <property type="entry name" value="PROKAR_LIPOPROTEIN"/>
    <property type="match status" value="1"/>
</dbReference>
<dbReference type="RefSeq" id="WP_303300030.1">
    <property type="nucleotide sequence ID" value="NZ_BAABDA010000042.1"/>
</dbReference>
<evidence type="ECO:0000313" key="1">
    <source>
        <dbReference type="EMBL" id="MDO5972974.1"/>
    </source>
</evidence>
<evidence type="ECO:0000313" key="2">
    <source>
        <dbReference type="Proteomes" id="UP001176806"/>
    </source>
</evidence>
<dbReference type="PANTHER" id="PTHR30469:SF33">
    <property type="entry name" value="SLR1207 PROTEIN"/>
    <property type="match status" value="1"/>
</dbReference>
<dbReference type="SUPFAM" id="SSF111369">
    <property type="entry name" value="HlyD-like secretion proteins"/>
    <property type="match status" value="1"/>
</dbReference>
<gene>
    <name evidence="1" type="ORF">Q4Q40_02155</name>
</gene>
<proteinExistence type="predicted"/>
<comment type="caution">
    <text evidence="1">The sequence shown here is derived from an EMBL/GenBank/DDBJ whole genome shotgun (WGS) entry which is preliminary data.</text>
</comment>
<dbReference type="Gene3D" id="2.40.50.100">
    <property type="match status" value="1"/>
</dbReference>
<protein>
    <submittedName>
        <fullName evidence="1">HlyD family efflux transporter periplasmic adaptor subunit</fullName>
    </submittedName>
</protein>
<dbReference type="PANTHER" id="PTHR30469">
    <property type="entry name" value="MULTIDRUG RESISTANCE PROTEIN MDTA"/>
    <property type="match status" value="1"/>
</dbReference>
<dbReference type="Gene3D" id="2.40.30.170">
    <property type="match status" value="1"/>
</dbReference>